<keyword evidence="2" id="KW-1185">Reference proteome</keyword>
<evidence type="ECO:0000313" key="1">
    <source>
        <dbReference type="EMBL" id="GAA2261553.1"/>
    </source>
</evidence>
<organism evidence="1 2">
    <name type="scientific">Kitasatospora cystarginea</name>
    <dbReference type="NCBI Taxonomy" id="58350"/>
    <lineage>
        <taxon>Bacteria</taxon>
        <taxon>Bacillati</taxon>
        <taxon>Actinomycetota</taxon>
        <taxon>Actinomycetes</taxon>
        <taxon>Kitasatosporales</taxon>
        <taxon>Streptomycetaceae</taxon>
        <taxon>Kitasatospora</taxon>
    </lineage>
</organism>
<dbReference type="Proteomes" id="UP001500305">
    <property type="component" value="Unassembled WGS sequence"/>
</dbReference>
<dbReference type="EMBL" id="BAAATR010000026">
    <property type="protein sequence ID" value="GAA2261553.1"/>
    <property type="molecule type" value="Genomic_DNA"/>
</dbReference>
<gene>
    <name evidence="1" type="ORF">GCM10010430_52380</name>
</gene>
<name>A0ABN3EKE8_9ACTN</name>
<reference evidence="1 2" key="1">
    <citation type="journal article" date="2019" name="Int. J. Syst. Evol. Microbiol.">
        <title>The Global Catalogue of Microorganisms (GCM) 10K type strain sequencing project: providing services to taxonomists for standard genome sequencing and annotation.</title>
        <authorList>
            <consortium name="The Broad Institute Genomics Platform"/>
            <consortium name="The Broad Institute Genome Sequencing Center for Infectious Disease"/>
            <person name="Wu L."/>
            <person name="Ma J."/>
        </authorList>
    </citation>
    <scope>NUCLEOTIDE SEQUENCE [LARGE SCALE GENOMIC DNA]</scope>
    <source>
        <strain evidence="1 2">JCM 7356</strain>
    </source>
</reference>
<comment type="caution">
    <text evidence="1">The sequence shown here is derived from an EMBL/GenBank/DDBJ whole genome shotgun (WGS) entry which is preliminary data.</text>
</comment>
<proteinExistence type="predicted"/>
<evidence type="ECO:0000313" key="2">
    <source>
        <dbReference type="Proteomes" id="UP001500305"/>
    </source>
</evidence>
<accession>A0ABN3EKE8</accession>
<protein>
    <submittedName>
        <fullName evidence="1">Uncharacterized protein</fullName>
    </submittedName>
</protein>
<sequence length="79" mass="8429">MAGGGEGGARADTYAGYADCVERDPIPAFGRYRLPDLRPKQIDDPAESQAWLRQEQEAARPVVSAAVAGMAPTTQPLRS</sequence>